<dbReference type="Proteomes" id="UP000237347">
    <property type="component" value="Unassembled WGS sequence"/>
</dbReference>
<dbReference type="InterPro" id="IPR050232">
    <property type="entry name" value="FBL13/AtMIF1-like"/>
</dbReference>
<evidence type="ECO:0000313" key="3">
    <source>
        <dbReference type="Proteomes" id="UP000237347"/>
    </source>
</evidence>
<gene>
    <name evidence="2" type="ORF">CFP56_022499</name>
</gene>
<dbReference type="PANTHER" id="PTHR31900:SF32">
    <property type="entry name" value="F-BOX_RNI_FBD-LIKE DOMAIN PROTEIN"/>
    <property type="match status" value="1"/>
</dbReference>
<protein>
    <submittedName>
        <fullName evidence="2">F-box/lrr-repeat protein</fullName>
    </submittedName>
</protein>
<name>A0AAW0KAU9_QUESU</name>
<reference evidence="2 3" key="1">
    <citation type="journal article" date="2018" name="Sci. Data">
        <title>The draft genome sequence of cork oak.</title>
        <authorList>
            <person name="Ramos A.M."/>
            <person name="Usie A."/>
            <person name="Barbosa P."/>
            <person name="Barros P.M."/>
            <person name="Capote T."/>
            <person name="Chaves I."/>
            <person name="Simoes F."/>
            <person name="Abreu I."/>
            <person name="Carrasquinho I."/>
            <person name="Faro C."/>
            <person name="Guimaraes J.B."/>
            <person name="Mendonca D."/>
            <person name="Nobrega F."/>
            <person name="Rodrigues L."/>
            <person name="Saibo N.J.M."/>
            <person name="Varela M.C."/>
            <person name="Egas C."/>
            <person name="Matos J."/>
            <person name="Miguel C.M."/>
            <person name="Oliveira M.M."/>
            <person name="Ricardo C.P."/>
            <person name="Goncalves S."/>
        </authorList>
    </citation>
    <scope>NUCLEOTIDE SEQUENCE [LARGE SCALE GENOMIC DNA]</scope>
    <source>
        <strain evidence="3">cv. HL8</strain>
    </source>
</reference>
<organism evidence="2 3">
    <name type="scientific">Quercus suber</name>
    <name type="common">Cork oak</name>
    <dbReference type="NCBI Taxonomy" id="58331"/>
    <lineage>
        <taxon>Eukaryota</taxon>
        <taxon>Viridiplantae</taxon>
        <taxon>Streptophyta</taxon>
        <taxon>Embryophyta</taxon>
        <taxon>Tracheophyta</taxon>
        <taxon>Spermatophyta</taxon>
        <taxon>Magnoliopsida</taxon>
        <taxon>eudicotyledons</taxon>
        <taxon>Gunneridae</taxon>
        <taxon>Pentapetalae</taxon>
        <taxon>rosids</taxon>
        <taxon>fabids</taxon>
        <taxon>Fagales</taxon>
        <taxon>Fagaceae</taxon>
        <taxon>Quercus</taxon>
    </lineage>
</organism>
<comment type="caution">
    <text evidence="2">The sequence shown here is derived from an EMBL/GenBank/DDBJ whole genome shotgun (WGS) entry which is preliminary data.</text>
</comment>
<dbReference type="Pfam" id="PF08387">
    <property type="entry name" value="FBD"/>
    <property type="match status" value="1"/>
</dbReference>
<feature type="domain" description="FBD" evidence="1">
    <location>
        <begin position="120"/>
        <end position="163"/>
    </location>
</feature>
<evidence type="ECO:0000259" key="1">
    <source>
        <dbReference type="Pfam" id="PF08387"/>
    </source>
</evidence>
<dbReference type="InterPro" id="IPR006566">
    <property type="entry name" value="FBD"/>
</dbReference>
<accession>A0AAW0KAU9</accession>
<keyword evidence="3" id="KW-1185">Reference proteome</keyword>
<dbReference type="AlphaFoldDB" id="A0AAW0KAU9"/>
<evidence type="ECO:0000313" key="2">
    <source>
        <dbReference type="EMBL" id="KAK7836433.1"/>
    </source>
</evidence>
<dbReference type="PANTHER" id="PTHR31900">
    <property type="entry name" value="F-BOX/RNI SUPERFAMILY PROTEIN-RELATED"/>
    <property type="match status" value="1"/>
</dbReference>
<sequence>MDSYSEDYPELETVAPKIESLEIIGEFYGMKKCQIKDTLLLVLSIMSVKHLSSPVLNCKCLMMKTSMEKWNLPGIASLLQSSPYVETLVIDIIFSNHDSEFLDRIYDEVNHWKSKEVYFKSLLQCLKTVKIFGFGERLHTKDVFVLVVEFLLKNAKVLEKMVITEPWVMQNGIHNMQLKFLQTNLVYVYQLLI</sequence>
<dbReference type="EMBL" id="PKMF04000353">
    <property type="protein sequence ID" value="KAK7836433.1"/>
    <property type="molecule type" value="Genomic_DNA"/>
</dbReference>
<proteinExistence type="predicted"/>